<keyword evidence="9" id="KW-1185">Reference proteome</keyword>
<evidence type="ECO:0000256" key="2">
    <source>
        <dbReference type="ARBA" id="ARBA00022603"/>
    </source>
</evidence>
<evidence type="ECO:0000256" key="5">
    <source>
        <dbReference type="ARBA" id="ARBA00048391"/>
    </source>
</evidence>
<evidence type="ECO:0000256" key="3">
    <source>
        <dbReference type="ARBA" id="ARBA00022679"/>
    </source>
</evidence>
<keyword evidence="4" id="KW-0949">S-adenosyl-L-methionine</keyword>
<dbReference type="HOGENOM" id="CLU_018398_4_0_11"/>
<dbReference type="PROSITE" id="PS00092">
    <property type="entry name" value="N6_MTASE"/>
    <property type="match status" value="1"/>
</dbReference>
<dbReference type="PANTHER" id="PTHR18895:SF74">
    <property type="entry name" value="MTRF1L RELEASE FACTOR GLUTAMINE METHYLTRANSFERASE"/>
    <property type="match status" value="1"/>
</dbReference>
<dbReference type="GO" id="GO:0032259">
    <property type="term" value="P:methylation"/>
    <property type="evidence" value="ECO:0007669"/>
    <property type="project" value="UniProtKB-KW"/>
</dbReference>
<organism evidence="8 9">
    <name type="scientific">Arcanobacterium haemolyticum (strain ATCC 9345 / DSM 20595 / CCM 5947 / CCUG 17215 / LMG 16163 / NBRC 15585 / NCTC 8452 / 11018)</name>
    <dbReference type="NCBI Taxonomy" id="644284"/>
    <lineage>
        <taxon>Bacteria</taxon>
        <taxon>Bacillati</taxon>
        <taxon>Actinomycetota</taxon>
        <taxon>Actinomycetes</taxon>
        <taxon>Actinomycetales</taxon>
        <taxon>Actinomycetaceae</taxon>
        <taxon>Arcanobacterium</taxon>
    </lineage>
</organism>
<dbReference type="Pfam" id="PF17827">
    <property type="entry name" value="PrmC_N"/>
    <property type="match status" value="1"/>
</dbReference>
<evidence type="ECO:0000313" key="9">
    <source>
        <dbReference type="Proteomes" id="UP000000376"/>
    </source>
</evidence>
<dbReference type="EC" id="2.1.1.297" evidence="1"/>
<evidence type="ECO:0000259" key="6">
    <source>
        <dbReference type="Pfam" id="PF05175"/>
    </source>
</evidence>
<feature type="domain" description="Methyltransferase small" evidence="6">
    <location>
        <begin position="80"/>
        <end position="191"/>
    </location>
</feature>
<dbReference type="Proteomes" id="UP000000376">
    <property type="component" value="Chromosome"/>
</dbReference>
<dbReference type="KEGG" id="ahe:Arch_0357"/>
<dbReference type="InterPro" id="IPR007848">
    <property type="entry name" value="Small_mtfrase_dom"/>
</dbReference>
<sequence>MMTWGDAMRAGEEQLASSGLPSPHADVRLLAEHVWGSIPFPQDLITPEHAREFAATITRRASFEPVQHIMGKMWFRYLELASRPGVFIVRPETEMVAQAGLDALEKMTVENPVVVDLCTGSGAIAIAIATEKPRTRVWAVERDETAYALATANNERYGNRVTIVHGDARTELAHLESAVDLLITNPPYVPRTQELPADVHRDPDLALYGGGDDGLDVPRTLVHRAHTLLRPGGVFVMEHGDEQGPALVAEAIETGFTHAYTGRDLTGRDRWLYAEKPEKEG</sequence>
<dbReference type="InterPro" id="IPR004556">
    <property type="entry name" value="HemK-like"/>
</dbReference>
<dbReference type="InterPro" id="IPR029063">
    <property type="entry name" value="SAM-dependent_MTases_sf"/>
</dbReference>
<dbReference type="InterPro" id="IPR040758">
    <property type="entry name" value="PrmC_N"/>
</dbReference>
<dbReference type="EMBL" id="CP002045">
    <property type="protein sequence ID" value="ADH92112.1"/>
    <property type="molecule type" value="Genomic_DNA"/>
</dbReference>
<keyword evidence="3" id="KW-0808">Transferase</keyword>
<dbReference type="AlphaFoldDB" id="D7BMG3"/>
<proteinExistence type="predicted"/>
<dbReference type="SUPFAM" id="SSF53335">
    <property type="entry name" value="S-adenosyl-L-methionine-dependent methyltransferases"/>
    <property type="match status" value="1"/>
</dbReference>
<evidence type="ECO:0000256" key="1">
    <source>
        <dbReference type="ARBA" id="ARBA00012771"/>
    </source>
</evidence>
<dbReference type="CDD" id="cd02440">
    <property type="entry name" value="AdoMet_MTases"/>
    <property type="match status" value="1"/>
</dbReference>
<accession>D7BMG3</accession>
<dbReference type="GO" id="GO:0102559">
    <property type="term" value="F:peptide chain release factor N(5)-glutamine methyltransferase activity"/>
    <property type="evidence" value="ECO:0007669"/>
    <property type="project" value="UniProtKB-EC"/>
</dbReference>
<gene>
    <name evidence="8" type="ordered locus">Arch_0357</name>
</gene>
<dbReference type="InterPro" id="IPR019874">
    <property type="entry name" value="RF_methyltr_PrmC"/>
</dbReference>
<dbReference type="NCBIfam" id="TIGR03534">
    <property type="entry name" value="RF_mod_PrmC"/>
    <property type="match status" value="1"/>
</dbReference>
<comment type="catalytic activity">
    <reaction evidence="5">
        <text>L-glutaminyl-[peptide chain release factor] + S-adenosyl-L-methionine = N(5)-methyl-L-glutaminyl-[peptide chain release factor] + S-adenosyl-L-homocysteine + H(+)</text>
        <dbReference type="Rhea" id="RHEA:42896"/>
        <dbReference type="Rhea" id="RHEA-COMP:10271"/>
        <dbReference type="Rhea" id="RHEA-COMP:10272"/>
        <dbReference type="ChEBI" id="CHEBI:15378"/>
        <dbReference type="ChEBI" id="CHEBI:30011"/>
        <dbReference type="ChEBI" id="CHEBI:57856"/>
        <dbReference type="ChEBI" id="CHEBI:59789"/>
        <dbReference type="ChEBI" id="CHEBI:61891"/>
        <dbReference type="EC" id="2.1.1.297"/>
    </reaction>
</comment>
<evidence type="ECO:0000259" key="7">
    <source>
        <dbReference type="Pfam" id="PF17827"/>
    </source>
</evidence>
<dbReference type="NCBIfam" id="TIGR00536">
    <property type="entry name" value="hemK_fam"/>
    <property type="match status" value="1"/>
</dbReference>
<dbReference type="OrthoDB" id="9800643at2"/>
<dbReference type="STRING" id="644284.Arch_0357"/>
<feature type="domain" description="Release factor glutamine methyltransferase N-terminal" evidence="7">
    <location>
        <begin position="6"/>
        <end position="71"/>
    </location>
</feature>
<dbReference type="RefSeq" id="WP_013169610.1">
    <property type="nucleotide sequence ID" value="NC_014218.1"/>
</dbReference>
<dbReference type="eggNOG" id="COG2890">
    <property type="taxonomic scope" value="Bacteria"/>
</dbReference>
<protein>
    <recommendedName>
        <fullName evidence="1">peptide chain release factor N(5)-glutamine methyltransferase</fullName>
        <ecNumber evidence="1">2.1.1.297</ecNumber>
    </recommendedName>
</protein>
<name>D7BMG3_ARCHD</name>
<reference evidence="8 9" key="1">
    <citation type="journal article" date="2010" name="Stand. Genomic Sci.">
        <title>Complete genome sequence of Arcanobacterium haemolyticum type strain (11018).</title>
        <authorList>
            <person name="Yasawong M."/>
            <person name="Teshima H."/>
            <person name="Lapidus A."/>
            <person name="Nolan M."/>
            <person name="Lucas S."/>
            <person name="Glavina Del Rio T."/>
            <person name="Tice H."/>
            <person name="Cheng J."/>
            <person name="Bruce D."/>
            <person name="Detter C."/>
            <person name="Tapia R."/>
            <person name="Han C."/>
            <person name="Goodwin L."/>
            <person name="Pitluck S."/>
            <person name="Liolios K."/>
            <person name="Ivanova N."/>
            <person name="Mavromatis K."/>
            <person name="Mikhailova N."/>
            <person name="Pati A."/>
            <person name="Chen A."/>
            <person name="Palaniappan K."/>
            <person name="Land M."/>
            <person name="Hauser L."/>
            <person name="Chang Y."/>
            <person name="Jeffries C."/>
            <person name="Rohde M."/>
            <person name="Sikorski J."/>
            <person name="Pukall R."/>
            <person name="Goker M."/>
            <person name="Woyke T."/>
            <person name="Bristow J."/>
            <person name="Eisen J."/>
            <person name="Markowitz V."/>
            <person name="Hugenholtz P."/>
            <person name="Kyrpides N."/>
            <person name="Klenk H."/>
        </authorList>
    </citation>
    <scope>NUCLEOTIDE SEQUENCE [LARGE SCALE GENOMIC DNA]</scope>
    <source>
        <strain evidence="9">ATCC 9345 / DSM 20595 / CCUG 17215 / LMG 16163 / NBRC 15585 / NCTC 8452 / 11018</strain>
    </source>
</reference>
<dbReference type="PANTHER" id="PTHR18895">
    <property type="entry name" value="HEMK METHYLTRANSFERASE"/>
    <property type="match status" value="1"/>
</dbReference>
<evidence type="ECO:0000313" key="8">
    <source>
        <dbReference type="EMBL" id="ADH92112.1"/>
    </source>
</evidence>
<dbReference type="InterPro" id="IPR002052">
    <property type="entry name" value="DNA_methylase_N6_adenine_CS"/>
</dbReference>
<dbReference type="GO" id="GO:0003676">
    <property type="term" value="F:nucleic acid binding"/>
    <property type="evidence" value="ECO:0007669"/>
    <property type="project" value="InterPro"/>
</dbReference>
<dbReference type="Pfam" id="PF05175">
    <property type="entry name" value="MTS"/>
    <property type="match status" value="1"/>
</dbReference>
<dbReference type="Gene3D" id="3.40.50.150">
    <property type="entry name" value="Vaccinia Virus protein VP39"/>
    <property type="match status" value="1"/>
</dbReference>
<evidence type="ECO:0000256" key="4">
    <source>
        <dbReference type="ARBA" id="ARBA00022691"/>
    </source>
</evidence>
<dbReference type="Gene3D" id="1.10.8.10">
    <property type="entry name" value="DNA helicase RuvA subunit, C-terminal domain"/>
    <property type="match status" value="1"/>
</dbReference>
<keyword evidence="2 8" id="KW-0489">Methyltransferase</keyword>
<dbReference type="InterPro" id="IPR050320">
    <property type="entry name" value="N5-glutamine_MTase"/>
</dbReference>